<comment type="function">
    <text evidence="4">Involved in the binding of tRNA to the ribosomes.</text>
</comment>
<evidence type="ECO:0000256" key="1">
    <source>
        <dbReference type="ARBA" id="ARBA00007102"/>
    </source>
</evidence>
<keyword evidence="2 4" id="KW-0689">Ribosomal protein</keyword>
<dbReference type="InterPro" id="IPR027486">
    <property type="entry name" value="Ribosomal_uS10_dom"/>
</dbReference>
<dbReference type="GO" id="GO:0006412">
    <property type="term" value="P:translation"/>
    <property type="evidence" value="ECO:0007669"/>
    <property type="project" value="UniProtKB-UniRule"/>
</dbReference>
<dbReference type="KEGG" id="harc:HARCEL1_05455"/>
<accession>A0A2R4X067</accession>
<dbReference type="GO" id="GO:0000049">
    <property type="term" value="F:tRNA binding"/>
    <property type="evidence" value="ECO:0007669"/>
    <property type="project" value="UniProtKB-UniRule"/>
</dbReference>
<reference evidence="6 7" key="1">
    <citation type="submission" date="2018-04" db="EMBL/GenBank/DDBJ databases">
        <title>Halococcoides cellulosivorans gen. nov., sp. nov., an extremely halophilic cellulose-utilizing haloarchaeon from hypersaline lakes.</title>
        <authorList>
            <person name="Sorokin D.Y."/>
            <person name="Toshchakov S.V."/>
            <person name="Samarov N.I."/>
            <person name="Korzhenkov A."/>
            <person name="Kublanov I.V."/>
        </authorList>
    </citation>
    <scope>NUCLEOTIDE SEQUENCE [LARGE SCALE GENOMIC DNA]</scope>
    <source>
        <strain evidence="6 7">HArcel1</strain>
    </source>
</reference>
<name>A0A2R4X067_9EURY</name>
<dbReference type="Pfam" id="PF00338">
    <property type="entry name" value="Ribosomal_S10"/>
    <property type="match status" value="1"/>
</dbReference>
<dbReference type="GO" id="GO:0005840">
    <property type="term" value="C:ribosome"/>
    <property type="evidence" value="ECO:0007669"/>
    <property type="project" value="UniProtKB-KW"/>
</dbReference>
<evidence type="ECO:0000256" key="4">
    <source>
        <dbReference type="HAMAP-Rule" id="MF_00508"/>
    </source>
</evidence>
<feature type="domain" description="Small ribosomal subunit protein uS10" evidence="5">
    <location>
        <begin position="6"/>
        <end position="99"/>
    </location>
</feature>
<gene>
    <name evidence="4" type="primary">rps10</name>
    <name evidence="6" type="ORF">HARCEL1_05455</name>
</gene>
<dbReference type="GeneID" id="36511932"/>
<dbReference type="SUPFAM" id="SSF54999">
    <property type="entry name" value="Ribosomal protein S10"/>
    <property type="match status" value="1"/>
</dbReference>
<keyword evidence="7" id="KW-1185">Reference proteome</keyword>
<evidence type="ECO:0000256" key="2">
    <source>
        <dbReference type="ARBA" id="ARBA00022980"/>
    </source>
</evidence>
<dbReference type="GO" id="GO:0003735">
    <property type="term" value="F:structural constituent of ribosome"/>
    <property type="evidence" value="ECO:0007669"/>
    <property type="project" value="InterPro"/>
</dbReference>
<dbReference type="Gene3D" id="3.30.70.600">
    <property type="entry name" value="Ribosomal protein S10 domain"/>
    <property type="match status" value="1"/>
</dbReference>
<dbReference type="EMBL" id="CP028858">
    <property type="protein sequence ID" value="AWB27188.1"/>
    <property type="molecule type" value="Genomic_DNA"/>
</dbReference>
<organism evidence="6 7">
    <name type="scientific">Halococcoides cellulosivorans</name>
    <dbReference type="NCBI Taxonomy" id="1679096"/>
    <lineage>
        <taxon>Archaea</taxon>
        <taxon>Methanobacteriati</taxon>
        <taxon>Methanobacteriota</taxon>
        <taxon>Stenosarchaea group</taxon>
        <taxon>Halobacteria</taxon>
        <taxon>Halobacteriales</taxon>
        <taxon>Haloarculaceae</taxon>
        <taxon>Halococcoides</taxon>
    </lineage>
</organism>
<dbReference type="HAMAP" id="MF_00508">
    <property type="entry name" value="Ribosomal_uS10"/>
    <property type="match status" value="1"/>
</dbReference>
<evidence type="ECO:0000259" key="5">
    <source>
        <dbReference type="SMART" id="SM01403"/>
    </source>
</evidence>
<dbReference type="Proteomes" id="UP000244727">
    <property type="component" value="Chromosome"/>
</dbReference>
<sequence>MPFVTTLTFTSGDRHTLESVVADIKESATRKGVELKGPHPEPPTEQAVDLSARLLADDDAIDRWRYSVYTRTITIVGHDEFARAITERDLPDAVHLEAEIERRSSVG</sequence>
<dbReference type="InterPro" id="IPR036838">
    <property type="entry name" value="Ribosomal_uS10_dom_sf"/>
</dbReference>
<dbReference type="AlphaFoldDB" id="A0A2R4X067"/>
<evidence type="ECO:0000256" key="3">
    <source>
        <dbReference type="ARBA" id="ARBA00023274"/>
    </source>
</evidence>
<dbReference type="RefSeq" id="WP_108381557.1">
    <property type="nucleotide sequence ID" value="NZ_CP028858.1"/>
</dbReference>
<dbReference type="GO" id="GO:1990904">
    <property type="term" value="C:ribonucleoprotein complex"/>
    <property type="evidence" value="ECO:0007669"/>
    <property type="project" value="UniProtKB-KW"/>
</dbReference>
<evidence type="ECO:0000313" key="7">
    <source>
        <dbReference type="Proteomes" id="UP000244727"/>
    </source>
</evidence>
<dbReference type="InterPro" id="IPR001848">
    <property type="entry name" value="Ribosomal_uS10"/>
</dbReference>
<comment type="subunit">
    <text evidence="4">Part of the 30S ribosomal subunit.</text>
</comment>
<dbReference type="SMART" id="SM01403">
    <property type="entry name" value="Ribosomal_S10"/>
    <property type="match status" value="1"/>
</dbReference>
<keyword evidence="3 4" id="KW-0687">Ribonucleoprotein</keyword>
<protein>
    <recommendedName>
        <fullName evidence="4">Small ribosomal subunit protein uS10</fullName>
    </recommendedName>
</protein>
<proteinExistence type="inferred from homology"/>
<evidence type="ECO:0000313" key="6">
    <source>
        <dbReference type="EMBL" id="AWB27188.1"/>
    </source>
</evidence>
<comment type="similarity">
    <text evidence="1 4">Belongs to the universal ribosomal protein uS10 family.</text>
</comment>